<gene>
    <name evidence="2" type="ORF">V1478_017339</name>
</gene>
<feature type="compositionally biased region" description="Gly residues" evidence="1">
    <location>
        <begin position="176"/>
        <end position="187"/>
    </location>
</feature>
<dbReference type="Proteomes" id="UP001607302">
    <property type="component" value="Unassembled WGS sequence"/>
</dbReference>
<feature type="region of interest" description="Disordered" evidence="1">
    <location>
        <begin position="176"/>
        <end position="201"/>
    </location>
</feature>
<sequence>MDMRFQAVGLPAEPETVFHSFLFLYLFLYLTLFDKTSSSIVEWTRTVANRSQEDSQVIEGYRIFSTSSKTRSPKLVQLGDRLYRSVRMNNAFLRCKNRNGSGNTFYLQIHLDQSQLAWTRLESRASSIRVQLFSFPADISKLTTNSEVNIRSINGLRLARRKLRYKFIKNSDGSDGGGIGGSGGGDDGGGDDGGGDDGVGVAAAFKEGKWKESRVAIEQREGKREVDAMINISNLKN</sequence>
<protein>
    <submittedName>
        <fullName evidence="2">Uncharacterized protein</fullName>
    </submittedName>
</protein>
<dbReference type="EMBL" id="JAUDFV010000161">
    <property type="protein sequence ID" value="KAL2713146.1"/>
    <property type="molecule type" value="Genomic_DNA"/>
</dbReference>
<accession>A0ABD1ZXQ1</accession>
<keyword evidence="3" id="KW-1185">Reference proteome</keyword>
<name>A0ABD1ZXQ1_VESSQ</name>
<proteinExistence type="predicted"/>
<evidence type="ECO:0000313" key="3">
    <source>
        <dbReference type="Proteomes" id="UP001607302"/>
    </source>
</evidence>
<reference evidence="2 3" key="1">
    <citation type="journal article" date="2024" name="Ann. Entomol. Soc. Am.">
        <title>Genomic analyses of the southern and eastern yellowjacket wasps (Hymenoptera: Vespidae) reveal evolutionary signatures of social life.</title>
        <authorList>
            <person name="Catto M.A."/>
            <person name="Caine P.B."/>
            <person name="Orr S.E."/>
            <person name="Hunt B.G."/>
            <person name="Goodisman M.A.D."/>
        </authorList>
    </citation>
    <scope>NUCLEOTIDE SEQUENCE [LARGE SCALE GENOMIC DNA]</scope>
    <source>
        <strain evidence="2">233</strain>
        <tissue evidence="2">Head and thorax</tissue>
    </source>
</reference>
<evidence type="ECO:0000313" key="2">
    <source>
        <dbReference type="EMBL" id="KAL2713146.1"/>
    </source>
</evidence>
<dbReference type="AlphaFoldDB" id="A0ABD1ZXQ1"/>
<evidence type="ECO:0000256" key="1">
    <source>
        <dbReference type="SAM" id="MobiDB-lite"/>
    </source>
</evidence>
<comment type="caution">
    <text evidence="2">The sequence shown here is derived from an EMBL/GenBank/DDBJ whole genome shotgun (WGS) entry which is preliminary data.</text>
</comment>
<organism evidence="2 3">
    <name type="scientific">Vespula squamosa</name>
    <name type="common">Southern yellow jacket</name>
    <name type="synonym">Wasp</name>
    <dbReference type="NCBI Taxonomy" id="30214"/>
    <lineage>
        <taxon>Eukaryota</taxon>
        <taxon>Metazoa</taxon>
        <taxon>Ecdysozoa</taxon>
        <taxon>Arthropoda</taxon>
        <taxon>Hexapoda</taxon>
        <taxon>Insecta</taxon>
        <taxon>Pterygota</taxon>
        <taxon>Neoptera</taxon>
        <taxon>Endopterygota</taxon>
        <taxon>Hymenoptera</taxon>
        <taxon>Apocrita</taxon>
        <taxon>Aculeata</taxon>
        <taxon>Vespoidea</taxon>
        <taxon>Vespidae</taxon>
        <taxon>Vespinae</taxon>
        <taxon>Vespula</taxon>
    </lineage>
</organism>